<evidence type="ECO:0000313" key="1">
    <source>
        <dbReference type="Proteomes" id="UP000790787"/>
    </source>
</evidence>
<accession>A0AC58S417</accession>
<organism evidence="1 2">
    <name type="scientific">Nicotiana tabacum</name>
    <name type="common">Common tobacco</name>
    <dbReference type="NCBI Taxonomy" id="4097"/>
    <lineage>
        <taxon>Eukaryota</taxon>
        <taxon>Viridiplantae</taxon>
        <taxon>Streptophyta</taxon>
        <taxon>Embryophyta</taxon>
        <taxon>Tracheophyta</taxon>
        <taxon>Spermatophyta</taxon>
        <taxon>Magnoliopsida</taxon>
        <taxon>eudicotyledons</taxon>
        <taxon>Gunneridae</taxon>
        <taxon>Pentapetalae</taxon>
        <taxon>asterids</taxon>
        <taxon>lamiids</taxon>
        <taxon>Solanales</taxon>
        <taxon>Solanaceae</taxon>
        <taxon>Nicotianoideae</taxon>
        <taxon>Nicotianeae</taxon>
        <taxon>Nicotiana</taxon>
    </lineage>
</organism>
<evidence type="ECO:0000313" key="2">
    <source>
        <dbReference type="RefSeq" id="XP_075079727.1"/>
    </source>
</evidence>
<sequence>MSVVEMRMLRWMCGHTRKDKIRNEVIRDKVGVASMEAKLRELRLRWFGHVRRSDIDAPVRRCERLTMAGLRKGMGRPKKYCEEVIRQDISTFYLIEDMTNDMKVWKSRIKVVG</sequence>
<gene>
    <name evidence="2" type="primary">LOC142164959</name>
</gene>
<keyword evidence="1" id="KW-1185">Reference proteome</keyword>
<proteinExistence type="predicted"/>
<reference evidence="1" key="1">
    <citation type="journal article" date="2014" name="Nat. Commun.">
        <title>The tobacco genome sequence and its comparison with those of tomato and potato.</title>
        <authorList>
            <person name="Sierro N."/>
            <person name="Battey J.N."/>
            <person name="Ouadi S."/>
            <person name="Bakaher N."/>
            <person name="Bovet L."/>
            <person name="Willig A."/>
            <person name="Goepfert S."/>
            <person name="Peitsch M.C."/>
            <person name="Ivanov N.V."/>
        </authorList>
    </citation>
    <scope>NUCLEOTIDE SEQUENCE [LARGE SCALE GENOMIC DNA]</scope>
</reference>
<protein>
    <submittedName>
        <fullName evidence="2">Uncharacterized protein LOC142164959</fullName>
    </submittedName>
</protein>
<name>A0AC58S417_TOBAC</name>
<reference evidence="2" key="2">
    <citation type="submission" date="2025-08" db="UniProtKB">
        <authorList>
            <consortium name="RefSeq"/>
        </authorList>
    </citation>
    <scope>IDENTIFICATION</scope>
    <source>
        <tissue evidence="2">Leaf</tissue>
    </source>
</reference>
<dbReference type="RefSeq" id="XP_075079727.1">
    <property type="nucleotide sequence ID" value="XM_075223626.1"/>
</dbReference>
<dbReference type="Proteomes" id="UP000790787">
    <property type="component" value="Chromosome 10"/>
</dbReference>